<organism evidence="2 3">
    <name type="scientific">Psychrobacter alimentarius</name>
    <dbReference type="NCBI Taxonomy" id="261164"/>
    <lineage>
        <taxon>Bacteria</taxon>
        <taxon>Pseudomonadati</taxon>
        <taxon>Pseudomonadota</taxon>
        <taxon>Gammaproteobacteria</taxon>
        <taxon>Moraxellales</taxon>
        <taxon>Moraxellaceae</taxon>
        <taxon>Psychrobacter</taxon>
    </lineage>
</organism>
<evidence type="ECO:0000313" key="3">
    <source>
        <dbReference type="Proteomes" id="UP000076104"/>
    </source>
</evidence>
<dbReference type="InterPro" id="IPR000182">
    <property type="entry name" value="GNAT_dom"/>
</dbReference>
<name>A0ABN4N1W8_9GAMM</name>
<dbReference type="EMBL" id="CP014945">
    <property type="protein sequence ID" value="AMT96848.1"/>
    <property type="molecule type" value="Genomic_DNA"/>
</dbReference>
<proteinExistence type="predicted"/>
<dbReference type="Proteomes" id="UP000076104">
    <property type="component" value="Chromosome"/>
</dbReference>
<dbReference type="RefSeq" id="WP_062844492.1">
    <property type="nucleotide sequence ID" value="NZ_CP014945.1"/>
</dbReference>
<keyword evidence="3" id="KW-1185">Reference proteome</keyword>
<dbReference type="Gene3D" id="3.40.630.30">
    <property type="match status" value="1"/>
</dbReference>
<dbReference type="GeneID" id="33058986"/>
<dbReference type="CDD" id="cd04301">
    <property type="entry name" value="NAT_SF"/>
    <property type="match status" value="1"/>
</dbReference>
<evidence type="ECO:0000259" key="1">
    <source>
        <dbReference type="PROSITE" id="PS51186"/>
    </source>
</evidence>
<dbReference type="PROSITE" id="PS51186">
    <property type="entry name" value="GNAT"/>
    <property type="match status" value="1"/>
</dbReference>
<gene>
    <name evidence="2" type="ORF">A3K91_1242</name>
</gene>
<dbReference type="SUPFAM" id="SSF55729">
    <property type="entry name" value="Acyl-CoA N-acyltransferases (Nat)"/>
    <property type="match status" value="1"/>
</dbReference>
<reference evidence="2 3" key="1">
    <citation type="submission" date="2016-03" db="EMBL/GenBank/DDBJ databases">
        <title>Genome sequencing of Psychrobacter alimentarius PAMC 27889.</title>
        <authorList>
            <person name="Lee J."/>
            <person name="Kim O.-S."/>
        </authorList>
    </citation>
    <scope>NUCLEOTIDE SEQUENCE [LARGE SCALE GENOMIC DNA]</scope>
    <source>
        <strain evidence="2 3">PAMC 27889</strain>
    </source>
</reference>
<sequence length="205" mass="23436">MTTIQYRDAEPEDFTVIVDLFVSNMNLSVFTTATDDEALRQLAIIFMAKDIHRATFMQVARCSDTLCGVIIGVAKNDTCRALAFDNKPLIAQAKETLRLSVQGRQVLSDLQVKDEISARRRDIDFDSELQFFCVDASYRRHRIGATLIQTFEDYLIAKGAAAYSLHTDSLCTYQYYDNNGYQRVDQYPSPLNLQIEHYTYVKKLS</sequence>
<protein>
    <recommendedName>
        <fullName evidence="1">N-acetyltransferase domain-containing protein</fullName>
    </recommendedName>
</protein>
<dbReference type="InterPro" id="IPR016181">
    <property type="entry name" value="Acyl_CoA_acyltransferase"/>
</dbReference>
<accession>A0ABN4N1W8</accession>
<dbReference type="Pfam" id="PF00583">
    <property type="entry name" value="Acetyltransf_1"/>
    <property type="match status" value="1"/>
</dbReference>
<evidence type="ECO:0000313" key="2">
    <source>
        <dbReference type="EMBL" id="AMT96848.1"/>
    </source>
</evidence>
<feature type="domain" description="N-acetyltransferase" evidence="1">
    <location>
        <begin position="69"/>
        <end position="205"/>
    </location>
</feature>